<dbReference type="STRING" id="926566.Terro_1265"/>
<dbReference type="Pfam" id="PF02350">
    <property type="entry name" value="Epimerase_2"/>
    <property type="match status" value="1"/>
</dbReference>
<dbReference type="eggNOG" id="COG0381">
    <property type="taxonomic scope" value="Bacteria"/>
</dbReference>
<name>I3ZEA7_TERRK</name>
<dbReference type="Gene3D" id="3.40.50.2000">
    <property type="entry name" value="Glycogen Phosphorylase B"/>
    <property type="match status" value="2"/>
</dbReference>
<dbReference type="InterPro" id="IPR029767">
    <property type="entry name" value="WecB-like"/>
</dbReference>
<evidence type="ECO:0000313" key="4">
    <source>
        <dbReference type="Proteomes" id="UP000006056"/>
    </source>
</evidence>
<organism evidence="3 4">
    <name type="scientific">Terriglobus roseus (strain DSM 18391 / NRRL B-41598 / KBS 63)</name>
    <dbReference type="NCBI Taxonomy" id="926566"/>
    <lineage>
        <taxon>Bacteria</taxon>
        <taxon>Pseudomonadati</taxon>
        <taxon>Acidobacteriota</taxon>
        <taxon>Terriglobia</taxon>
        <taxon>Terriglobales</taxon>
        <taxon>Acidobacteriaceae</taxon>
        <taxon>Terriglobus</taxon>
    </lineage>
</organism>
<dbReference type="AlphaFoldDB" id="I3ZEA7"/>
<reference evidence="3 4" key="1">
    <citation type="submission" date="2012-06" db="EMBL/GenBank/DDBJ databases">
        <title>Complete genome of Terriglobus roseus DSM 18391.</title>
        <authorList>
            <consortium name="US DOE Joint Genome Institute (JGI-PGF)"/>
            <person name="Lucas S."/>
            <person name="Copeland A."/>
            <person name="Lapidus A."/>
            <person name="Glavina del Rio T."/>
            <person name="Dalin E."/>
            <person name="Tice H."/>
            <person name="Bruce D."/>
            <person name="Goodwin L."/>
            <person name="Pitluck S."/>
            <person name="Peters L."/>
            <person name="Mikhailova N."/>
            <person name="Munk A.C.C."/>
            <person name="Kyrpides N."/>
            <person name="Mavromatis K."/>
            <person name="Ivanova N."/>
            <person name="Brettin T."/>
            <person name="Detter J.C."/>
            <person name="Han C."/>
            <person name="Larimer F."/>
            <person name="Land M."/>
            <person name="Hauser L."/>
            <person name="Markowitz V."/>
            <person name="Cheng J.-F."/>
            <person name="Hugenholtz P."/>
            <person name="Woyke T."/>
            <person name="Wu D."/>
            <person name="Brambilla E."/>
            <person name="Klenk H.-P."/>
            <person name="Eisen J.A."/>
        </authorList>
    </citation>
    <scope>NUCLEOTIDE SEQUENCE [LARGE SCALE GENOMIC DNA]</scope>
    <source>
        <strain evidence="4">DSM 18391 / NRRL B-41598 / KBS 63</strain>
    </source>
</reference>
<sequence>MKLLSIGGTRPQFVKMAVISKSIDAYLQLHPGSIEHRLLHTGQHRDAAMSDIFFHELNMPAPKLLDVSQAKSPGMQTGIMLAEIEAELQDWGPDAIIAYGDTNSTLASALAAAKLHIPIVHLEAGLRSFNRVMQEEINRIVTDHISDLLLCPTHTAMEQLAREGLAERAVFVGDVMLDAVECFGTQSLHSSTLNHLKILPQDYALLTIHRAETADDPSRLAGIFDALREVDIPIVFPMHPRLRKRLGEMGNAFVLLGDRVHIIEPVGYLEMLALQRNARFVMTDSGGVQKEAYFLGIPCLTLRNETEWQETLLGGWNRLVGWNPSCIRAGVNTLLNGDTATLESARDLAGFGDGNAGKHSVQEILTRLRCAS</sequence>
<evidence type="ECO:0000256" key="1">
    <source>
        <dbReference type="RuleBase" id="RU003513"/>
    </source>
</evidence>
<evidence type="ECO:0000313" key="3">
    <source>
        <dbReference type="EMBL" id="AFL87575.1"/>
    </source>
</evidence>
<dbReference type="EMBL" id="CP003379">
    <property type="protein sequence ID" value="AFL87575.1"/>
    <property type="molecule type" value="Genomic_DNA"/>
</dbReference>
<evidence type="ECO:0000259" key="2">
    <source>
        <dbReference type="Pfam" id="PF02350"/>
    </source>
</evidence>
<dbReference type="InterPro" id="IPR003331">
    <property type="entry name" value="UDP_GlcNAc_Epimerase_2_dom"/>
</dbReference>
<accession>I3ZEA7</accession>
<comment type="similarity">
    <text evidence="1">Belongs to the UDP-N-acetylglucosamine 2-epimerase family.</text>
</comment>
<proteinExistence type="inferred from homology"/>
<dbReference type="PATRIC" id="fig|926566.3.peg.1246"/>
<dbReference type="CDD" id="cd03786">
    <property type="entry name" value="GTB_UDP-GlcNAc_2-Epimerase"/>
    <property type="match status" value="1"/>
</dbReference>
<keyword evidence="4" id="KW-1185">Reference proteome</keyword>
<dbReference type="RefSeq" id="WP_014785144.1">
    <property type="nucleotide sequence ID" value="NC_018014.1"/>
</dbReference>
<dbReference type="SUPFAM" id="SSF53756">
    <property type="entry name" value="UDP-Glycosyltransferase/glycogen phosphorylase"/>
    <property type="match status" value="1"/>
</dbReference>
<gene>
    <name evidence="3" type="ordered locus">Terro_1265</name>
</gene>
<dbReference type="KEGG" id="trs:Terro_1265"/>
<protein>
    <submittedName>
        <fullName evidence="3">UDP-N-acetylglucosamine 2-epimerase</fullName>
    </submittedName>
</protein>
<dbReference type="PANTHER" id="PTHR43174:SF1">
    <property type="entry name" value="UDP-N-ACETYLGLUCOSAMINE 2-EPIMERASE"/>
    <property type="match status" value="1"/>
</dbReference>
<dbReference type="PANTHER" id="PTHR43174">
    <property type="entry name" value="UDP-N-ACETYLGLUCOSAMINE 2-EPIMERASE"/>
    <property type="match status" value="1"/>
</dbReference>
<dbReference type="HOGENOM" id="CLU_041674_0_1_0"/>
<keyword evidence="1" id="KW-0413">Isomerase</keyword>
<feature type="domain" description="UDP-N-acetylglucosamine 2-epimerase" evidence="2">
    <location>
        <begin position="33"/>
        <end position="362"/>
    </location>
</feature>
<dbReference type="NCBIfam" id="TIGR00236">
    <property type="entry name" value="wecB"/>
    <property type="match status" value="1"/>
</dbReference>
<dbReference type="GO" id="GO:0016853">
    <property type="term" value="F:isomerase activity"/>
    <property type="evidence" value="ECO:0007669"/>
    <property type="project" value="UniProtKB-KW"/>
</dbReference>
<dbReference type="Proteomes" id="UP000006056">
    <property type="component" value="Chromosome"/>
</dbReference>